<dbReference type="FunFam" id="3.20.20.20:FF:000006">
    <property type="entry name" value="Dihydropteroate synthase"/>
    <property type="match status" value="1"/>
</dbReference>
<dbReference type="PROSITE" id="PS00793">
    <property type="entry name" value="DHPS_2"/>
    <property type="match status" value="1"/>
</dbReference>
<evidence type="ECO:0000256" key="5">
    <source>
        <dbReference type="ARBA" id="ARBA00012458"/>
    </source>
</evidence>
<dbReference type="GO" id="GO:0046654">
    <property type="term" value="P:tetrahydrofolate biosynthetic process"/>
    <property type="evidence" value="ECO:0007669"/>
    <property type="project" value="TreeGrafter"/>
</dbReference>
<dbReference type="InterPro" id="IPR006390">
    <property type="entry name" value="DHP_synth_dom"/>
</dbReference>
<evidence type="ECO:0000256" key="7">
    <source>
        <dbReference type="ARBA" id="ARBA00022679"/>
    </source>
</evidence>
<sequence>MGVLNVTPDSFSDGGLWFDHDRAVAHGLELMANGADIIDVGGESTRPGSARVDEAEELSRVIPVVRELATAGAVISVDTMRARVAAESLEAGAHIINDVSAGQSDPTMLSVAAESGAPIVLMHWRGYLDQASATFHYDDVVAEVIDELRTRIDEAITVGVDPANIIVDPGLGFSKNAEHNWQLLGALDEFAALDHRLLVAASRKRFIASLLSPDDPKQAEQAEKDQATATISAISAQAGAWAVRVHDPATSAVACKVVAAIREHSAASPAANIDTEGTDR</sequence>
<dbReference type="GO" id="GO:0046872">
    <property type="term" value="F:metal ion binding"/>
    <property type="evidence" value="ECO:0007669"/>
    <property type="project" value="UniProtKB-KW"/>
</dbReference>
<dbReference type="KEGG" id="bly:A2T55_05265"/>
<organism evidence="13 14">
    <name type="scientific">Brevibacterium linens</name>
    <dbReference type="NCBI Taxonomy" id="1703"/>
    <lineage>
        <taxon>Bacteria</taxon>
        <taxon>Bacillati</taxon>
        <taxon>Actinomycetota</taxon>
        <taxon>Actinomycetes</taxon>
        <taxon>Micrococcales</taxon>
        <taxon>Brevibacteriaceae</taxon>
        <taxon>Brevibacterium</taxon>
    </lineage>
</organism>
<dbReference type="GO" id="GO:0046656">
    <property type="term" value="P:folic acid biosynthetic process"/>
    <property type="evidence" value="ECO:0007669"/>
    <property type="project" value="UniProtKB-KW"/>
</dbReference>
<keyword evidence="8" id="KW-0479">Metal-binding</keyword>
<keyword evidence="7" id="KW-0808">Transferase</keyword>
<dbReference type="EC" id="2.5.1.15" evidence="5"/>
<evidence type="ECO:0000256" key="3">
    <source>
        <dbReference type="ARBA" id="ARBA00004763"/>
    </source>
</evidence>
<proteinExistence type="inferred from homology"/>
<dbReference type="GO" id="GO:0005829">
    <property type="term" value="C:cytosol"/>
    <property type="evidence" value="ECO:0007669"/>
    <property type="project" value="TreeGrafter"/>
</dbReference>
<gene>
    <name evidence="13" type="ORF">A2T55_05265</name>
</gene>
<dbReference type="InterPro" id="IPR045031">
    <property type="entry name" value="DHP_synth-like"/>
</dbReference>
<evidence type="ECO:0000256" key="8">
    <source>
        <dbReference type="ARBA" id="ARBA00022723"/>
    </source>
</evidence>
<keyword evidence="9" id="KW-0460">Magnesium</keyword>
<dbReference type="NCBIfam" id="TIGR01496">
    <property type="entry name" value="DHPS"/>
    <property type="match status" value="1"/>
</dbReference>
<evidence type="ECO:0000256" key="6">
    <source>
        <dbReference type="ARBA" id="ARBA00016919"/>
    </source>
</evidence>
<dbReference type="InterPro" id="IPR000489">
    <property type="entry name" value="Pterin-binding_dom"/>
</dbReference>
<evidence type="ECO:0000313" key="13">
    <source>
        <dbReference type="EMBL" id="AMT95347.1"/>
    </source>
</evidence>
<reference evidence="14" key="1">
    <citation type="submission" date="2016-03" db="EMBL/GenBank/DDBJ databases">
        <authorList>
            <person name="Ploux O."/>
        </authorList>
    </citation>
    <scope>NUCLEOTIDE SEQUENCE [LARGE SCALE GENOMIC DNA]</scope>
    <source>
        <strain evidence="14">BS258</strain>
    </source>
</reference>
<feature type="domain" description="Pterin-binding" evidence="12">
    <location>
        <begin position="1"/>
        <end position="256"/>
    </location>
</feature>
<dbReference type="SUPFAM" id="SSF51717">
    <property type="entry name" value="Dihydropteroate synthetase-like"/>
    <property type="match status" value="1"/>
</dbReference>
<comment type="similarity">
    <text evidence="4">Belongs to the DHPS family.</text>
</comment>
<dbReference type="Gene3D" id="3.20.20.20">
    <property type="entry name" value="Dihydropteroate synthase-like"/>
    <property type="match status" value="1"/>
</dbReference>
<dbReference type="EMBL" id="CP014869">
    <property type="protein sequence ID" value="AMT95347.1"/>
    <property type="molecule type" value="Genomic_DNA"/>
</dbReference>
<comment type="cofactor">
    <cofactor evidence="2">
        <name>Mg(2+)</name>
        <dbReference type="ChEBI" id="CHEBI:18420"/>
    </cofactor>
</comment>
<dbReference type="CDD" id="cd00739">
    <property type="entry name" value="DHPS"/>
    <property type="match status" value="1"/>
</dbReference>
<dbReference type="PANTHER" id="PTHR20941">
    <property type="entry name" value="FOLATE SYNTHESIS PROTEINS"/>
    <property type="match status" value="1"/>
</dbReference>
<dbReference type="PANTHER" id="PTHR20941:SF1">
    <property type="entry name" value="FOLIC ACID SYNTHESIS PROTEIN FOL1"/>
    <property type="match status" value="1"/>
</dbReference>
<evidence type="ECO:0000256" key="2">
    <source>
        <dbReference type="ARBA" id="ARBA00001946"/>
    </source>
</evidence>
<dbReference type="PROSITE" id="PS50972">
    <property type="entry name" value="PTERIN_BINDING"/>
    <property type="match status" value="1"/>
</dbReference>
<name>A0A144MR83_BRELN</name>
<dbReference type="InterPro" id="IPR011005">
    <property type="entry name" value="Dihydropteroate_synth-like_sf"/>
</dbReference>
<evidence type="ECO:0000259" key="12">
    <source>
        <dbReference type="PROSITE" id="PS50972"/>
    </source>
</evidence>
<comment type="catalytic activity">
    <reaction evidence="1">
        <text>(7,8-dihydropterin-6-yl)methyl diphosphate + 4-aminobenzoate = 7,8-dihydropteroate + diphosphate</text>
        <dbReference type="Rhea" id="RHEA:19949"/>
        <dbReference type="ChEBI" id="CHEBI:17836"/>
        <dbReference type="ChEBI" id="CHEBI:17839"/>
        <dbReference type="ChEBI" id="CHEBI:33019"/>
        <dbReference type="ChEBI" id="CHEBI:72950"/>
        <dbReference type="EC" id="2.5.1.15"/>
    </reaction>
</comment>
<evidence type="ECO:0000313" key="14">
    <source>
        <dbReference type="Proteomes" id="UP000075950"/>
    </source>
</evidence>
<dbReference type="GO" id="GO:0004156">
    <property type="term" value="F:dihydropteroate synthase activity"/>
    <property type="evidence" value="ECO:0007669"/>
    <property type="project" value="UniProtKB-EC"/>
</dbReference>
<evidence type="ECO:0000256" key="11">
    <source>
        <dbReference type="ARBA" id="ARBA00030193"/>
    </source>
</evidence>
<accession>A0A144MR83</accession>
<dbReference type="Pfam" id="PF00809">
    <property type="entry name" value="Pterin_bind"/>
    <property type="match status" value="1"/>
</dbReference>
<dbReference type="Proteomes" id="UP000075950">
    <property type="component" value="Chromosome"/>
</dbReference>
<protein>
    <recommendedName>
        <fullName evidence="6">Dihydropteroate synthase</fullName>
        <ecNumber evidence="5">2.5.1.15</ecNumber>
    </recommendedName>
    <alternativeName>
        <fullName evidence="11">Dihydropteroate pyrophosphorylase</fullName>
    </alternativeName>
</protein>
<dbReference type="AlphaFoldDB" id="A0A144MR83"/>
<evidence type="ECO:0000256" key="1">
    <source>
        <dbReference type="ARBA" id="ARBA00000012"/>
    </source>
</evidence>
<comment type="pathway">
    <text evidence="3">Cofactor biosynthesis; tetrahydrofolate biosynthesis; 7,8-dihydrofolate from 2-amino-4-hydroxy-6-hydroxymethyl-7,8-dihydropteridine diphosphate and 4-aminobenzoate: step 1/2.</text>
</comment>
<keyword evidence="10" id="KW-0289">Folate biosynthesis</keyword>
<evidence type="ECO:0000256" key="10">
    <source>
        <dbReference type="ARBA" id="ARBA00022909"/>
    </source>
</evidence>
<evidence type="ECO:0000256" key="9">
    <source>
        <dbReference type="ARBA" id="ARBA00022842"/>
    </source>
</evidence>
<evidence type="ECO:0000256" key="4">
    <source>
        <dbReference type="ARBA" id="ARBA00009503"/>
    </source>
</evidence>